<dbReference type="SUPFAM" id="SSF75217">
    <property type="entry name" value="alpha/beta knot"/>
    <property type="match status" value="1"/>
</dbReference>
<dbReference type="GO" id="GO:0070038">
    <property type="term" value="F:rRNA (pseudouridine-N3-)-methyltransferase activity"/>
    <property type="evidence" value="ECO:0007669"/>
    <property type="project" value="UniProtKB-UniRule"/>
</dbReference>
<evidence type="ECO:0000313" key="11">
    <source>
        <dbReference type="Proteomes" id="UP000095651"/>
    </source>
</evidence>
<evidence type="ECO:0000256" key="5">
    <source>
        <dbReference type="ARBA" id="ARBA00038303"/>
    </source>
</evidence>
<comment type="similarity">
    <text evidence="5 6">Belongs to the RNA methyltransferase RlmH family.</text>
</comment>
<protein>
    <recommendedName>
        <fullName evidence="6">Ribosomal RNA large subunit methyltransferase H</fullName>
        <ecNumber evidence="6">2.1.1.177</ecNumber>
    </recommendedName>
    <alternativeName>
        <fullName evidence="6">23S rRNA (pseudouridine1915-N3)-methyltransferase</fullName>
    </alternativeName>
    <alternativeName>
        <fullName evidence="6">23S rRNA m3Psi1915 methyltransferase</fullName>
    </alternativeName>
    <alternativeName>
        <fullName evidence="6">rRNA (pseudouridine-N3-)-methyltransferase RlmH</fullName>
    </alternativeName>
</protein>
<dbReference type="EMBL" id="QTJW01000002">
    <property type="protein sequence ID" value="RGD71879.1"/>
    <property type="molecule type" value="Genomic_DNA"/>
</dbReference>
<dbReference type="Proteomes" id="UP000261023">
    <property type="component" value="Unassembled WGS sequence"/>
</dbReference>
<dbReference type="CDD" id="cd18081">
    <property type="entry name" value="RlmH-like"/>
    <property type="match status" value="1"/>
</dbReference>
<dbReference type="OrthoDB" id="9806643at2"/>
<accession>A0A174LBZ3</accession>
<organism evidence="7 11">
    <name type="scientific">Hungatella hathewayi</name>
    <dbReference type="NCBI Taxonomy" id="154046"/>
    <lineage>
        <taxon>Bacteria</taxon>
        <taxon>Bacillati</taxon>
        <taxon>Bacillota</taxon>
        <taxon>Clostridia</taxon>
        <taxon>Lachnospirales</taxon>
        <taxon>Lachnospiraceae</taxon>
        <taxon>Hungatella</taxon>
    </lineage>
</organism>
<reference evidence="7 11" key="1">
    <citation type="submission" date="2015-09" db="EMBL/GenBank/DDBJ databases">
        <authorList>
            <consortium name="Pathogen Informatics"/>
        </authorList>
    </citation>
    <scope>NUCLEOTIDE SEQUENCE [LARGE SCALE GENOMIC DNA]</scope>
    <source>
        <strain evidence="7 11">2789STDY5608850</strain>
    </source>
</reference>
<dbReference type="PIRSF" id="PIRSF004505">
    <property type="entry name" value="MT_bac"/>
    <property type="match status" value="1"/>
</dbReference>
<evidence type="ECO:0000313" key="12">
    <source>
        <dbReference type="Proteomes" id="UP000261023"/>
    </source>
</evidence>
<dbReference type="Gene3D" id="3.40.1280.10">
    <property type="match status" value="1"/>
</dbReference>
<dbReference type="NCBIfam" id="TIGR00246">
    <property type="entry name" value="tRNA_RlmH_YbeA"/>
    <property type="match status" value="1"/>
</dbReference>
<gene>
    <name evidence="6 7" type="primary">rlmH</name>
    <name evidence="8" type="ORF">DWX31_02215</name>
    <name evidence="10" type="ORF">DXC39_26815</name>
    <name evidence="9" type="ORF">DXD79_18605</name>
    <name evidence="7" type="ORF">ERS852407_05265</name>
</gene>
<evidence type="ECO:0000313" key="14">
    <source>
        <dbReference type="Proteomes" id="UP000263014"/>
    </source>
</evidence>
<evidence type="ECO:0000313" key="10">
    <source>
        <dbReference type="EMBL" id="RGL96385.1"/>
    </source>
</evidence>
<dbReference type="InterPro" id="IPR029026">
    <property type="entry name" value="tRNA_m1G_MTases_N"/>
</dbReference>
<evidence type="ECO:0000313" key="7">
    <source>
        <dbReference type="EMBL" id="CUP20057.1"/>
    </source>
</evidence>
<dbReference type="HAMAP" id="MF_00658">
    <property type="entry name" value="23SrRNA_methyltr_H"/>
    <property type="match status" value="1"/>
</dbReference>
<feature type="binding site" evidence="6">
    <location>
        <position position="108"/>
    </location>
    <ligand>
        <name>S-adenosyl-L-methionine</name>
        <dbReference type="ChEBI" id="CHEBI:59789"/>
    </ligand>
</feature>
<keyword evidence="4 6" id="KW-0949">S-adenosyl-L-methionine</keyword>
<feature type="binding site" evidence="6">
    <location>
        <position position="76"/>
    </location>
    <ligand>
        <name>S-adenosyl-L-methionine</name>
        <dbReference type="ChEBI" id="CHEBI:59789"/>
    </ligand>
</feature>
<evidence type="ECO:0000256" key="3">
    <source>
        <dbReference type="ARBA" id="ARBA00022679"/>
    </source>
</evidence>
<comment type="subcellular location">
    <subcellularLocation>
        <location evidence="6">Cytoplasm</location>
    </subcellularLocation>
</comment>
<dbReference type="GO" id="GO:0005737">
    <property type="term" value="C:cytoplasm"/>
    <property type="evidence" value="ECO:0007669"/>
    <property type="project" value="UniProtKB-SubCell"/>
</dbReference>
<dbReference type="Proteomes" id="UP000263014">
    <property type="component" value="Unassembled WGS sequence"/>
</dbReference>
<dbReference type="EC" id="2.1.1.177" evidence="6"/>
<proteinExistence type="inferred from homology"/>
<evidence type="ECO:0000313" key="13">
    <source>
        <dbReference type="Proteomes" id="UP000261257"/>
    </source>
</evidence>
<evidence type="ECO:0000313" key="8">
    <source>
        <dbReference type="EMBL" id="RGD71879.1"/>
    </source>
</evidence>
<reference evidence="12 13" key="2">
    <citation type="submission" date="2018-08" db="EMBL/GenBank/DDBJ databases">
        <title>A genome reference for cultivated species of the human gut microbiota.</title>
        <authorList>
            <person name="Zou Y."/>
            <person name="Xue W."/>
            <person name="Luo G."/>
        </authorList>
    </citation>
    <scope>NUCLEOTIDE SEQUENCE [LARGE SCALE GENOMIC DNA]</scope>
    <source>
        <strain evidence="8 12">AF19-13AC</strain>
        <strain evidence="10 13">TF05-11AC</strain>
        <strain evidence="9 14">TM09-12</strain>
    </source>
</reference>
<feature type="binding site" evidence="6">
    <location>
        <begin position="127"/>
        <end position="132"/>
    </location>
    <ligand>
        <name>S-adenosyl-L-methionine</name>
        <dbReference type="ChEBI" id="CHEBI:59789"/>
    </ligand>
</feature>
<sequence>MKITLVTVGKIKEKYYTAAIEEYSKRLSRYCKLEIIQVADEKTPDNAGEALETQIKEKEGDRILASIRDGACVIALAIEGKMLDSVELSEKIASLGVSGTSQIVFVIGGSLGLSKRVLDRADYLLSFSRMTFPHQLMRVILLEQIYRGYRIMNGEPYHK</sequence>
<dbReference type="AlphaFoldDB" id="A0A174LBZ3"/>
<dbReference type="PANTHER" id="PTHR33603">
    <property type="entry name" value="METHYLTRANSFERASE"/>
    <property type="match status" value="1"/>
</dbReference>
<dbReference type="Proteomes" id="UP000261257">
    <property type="component" value="Unassembled WGS sequence"/>
</dbReference>
<keyword evidence="1 6" id="KW-0698">rRNA processing</keyword>
<comment type="subunit">
    <text evidence="6">Homodimer.</text>
</comment>
<name>A0A174LBZ3_9FIRM</name>
<dbReference type="InterPro" id="IPR003742">
    <property type="entry name" value="RlmH-like"/>
</dbReference>
<evidence type="ECO:0000256" key="2">
    <source>
        <dbReference type="ARBA" id="ARBA00022603"/>
    </source>
</evidence>
<keyword evidence="2 6" id="KW-0489">Methyltransferase</keyword>
<dbReference type="RefSeq" id="WP_002601141.1">
    <property type="nucleotide sequence ID" value="NZ_CABIXC010000021.1"/>
</dbReference>
<evidence type="ECO:0000256" key="1">
    <source>
        <dbReference type="ARBA" id="ARBA00022552"/>
    </source>
</evidence>
<dbReference type="Proteomes" id="UP000095651">
    <property type="component" value="Unassembled WGS sequence"/>
</dbReference>
<keyword evidence="6" id="KW-0963">Cytoplasm</keyword>
<dbReference type="EMBL" id="QSSQ01000041">
    <property type="protein sequence ID" value="RGL96385.1"/>
    <property type="molecule type" value="Genomic_DNA"/>
</dbReference>
<comment type="function">
    <text evidence="6">Specifically methylates the pseudouridine at position 1915 (m3Psi1915) in 23S rRNA.</text>
</comment>
<evidence type="ECO:0000313" key="9">
    <source>
        <dbReference type="EMBL" id="RGJ01414.1"/>
    </source>
</evidence>
<comment type="catalytic activity">
    <reaction evidence="6">
        <text>pseudouridine(1915) in 23S rRNA + S-adenosyl-L-methionine = N(3)-methylpseudouridine(1915) in 23S rRNA + S-adenosyl-L-homocysteine + H(+)</text>
        <dbReference type="Rhea" id="RHEA:42752"/>
        <dbReference type="Rhea" id="RHEA-COMP:10221"/>
        <dbReference type="Rhea" id="RHEA-COMP:10222"/>
        <dbReference type="ChEBI" id="CHEBI:15378"/>
        <dbReference type="ChEBI" id="CHEBI:57856"/>
        <dbReference type="ChEBI" id="CHEBI:59789"/>
        <dbReference type="ChEBI" id="CHEBI:65314"/>
        <dbReference type="ChEBI" id="CHEBI:74486"/>
        <dbReference type="EC" id="2.1.1.177"/>
    </reaction>
</comment>
<dbReference type="PANTHER" id="PTHR33603:SF1">
    <property type="entry name" value="RIBOSOMAL RNA LARGE SUBUNIT METHYLTRANSFERASE H"/>
    <property type="match status" value="1"/>
</dbReference>
<dbReference type="EMBL" id="QSON01000009">
    <property type="protein sequence ID" value="RGJ01414.1"/>
    <property type="molecule type" value="Genomic_DNA"/>
</dbReference>
<dbReference type="Pfam" id="PF02590">
    <property type="entry name" value="SPOUT_MTase"/>
    <property type="match status" value="1"/>
</dbReference>
<dbReference type="InterPro" id="IPR029028">
    <property type="entry name" value="Alpha/beta_knot_MTases"/>
</dbReference>
<keyword evidence="3 6" id="KW-0808">Transferase</keyword>
<evidence type="ECO:0000256" key="6">
    <source>
        <dbReference type="HAMAP-Rule" id="MF_00658"/>
    </source>
</evidence>
<dbReference type="NCBIfam" id="NF000985">
    <property type="entry name" value="PRK00103.1-3"/>
    <property type="match status" value="1"/>
</dbReference>
<evidence type="ECO:0000256" key="4">
    <source>
        <dbReference type="ARBA" id="ARBA00022691"/>
    </source>
</evidence>
<dbReference type="EMBL" id="CYZE01000021">
    <property type="protein sequence ID" value="CUP20057.1"/>
    <property type="molecule type" value="Genomic_DNA"/>
</dbReference>